<dbReference type="AlphaFoldDB" id="X1GX34"/>
<dbReference type="SUPFAM" id="SSF54631">
    <property type="entry name" value="CBS-domain pair"/>
    <property type="match status" value="1"/>
</dbReference>
<dbReference type="PROSITE" id="PS00211">
    <property type="entry name" value="ABC_TRANSPORTER_1"/>
    <property type="match status" value="1"/>
</dbReference>
<dbReference type="InterPro" id="IPR046342">
    <property type="entry name" value="CBS_dom_sf"/>
</dbReference>
<dbReference type="PANTHER" id="PTHR43869:SF1">
    <property type="entry name" value="GLYCINE BETAINE_PROLINE BETAINE TRANSPORT SYSTEM ATP-BINDING PROTEIN PROV"/>
    <property type="match status" value="1"/>
</dbReference>
<dbReference type="GO" id="GO:0005524">
    <property type="term" value="F:ATP binding"/>
    <property type="evidence" value="ECO:0007669"/>
    <property type="project" value="InterPro"/>
</dbReference>
<protein>
    <recommendedName>
        <fullName evidence="1">ABC transporter domain-containing protein</fullName>
    </recommendedName>
</protein>
<proteinExistence type="predicted"/>
<feature type="domain" description="ABC transporter" evidence="1">
    <location>
        <begin position="2"/>
        <end position="152"/>
    </location>
</feature>
<name>X1GX34_9ZZZZ</name>
<dbReference type="SUPFAM" id="SSF52540">
    <property type="entry name" value="P-loop containing nucleoside triphosphate hydrolases"/>
    <property type="match status" value="1"/>
</dbReference>
<dbReference type="Gene3D" id="3.10.580.10">
    <property type="entry name" value="CBS-domain"/>
    <property type="match status" value="1"/>
</dbReference>
<comment type="caution">
    <text evidence="2">The sequence shown here is derived from an EMBL/GenBank/DDBJ whole genome shotgun (WGS) entry which is preliminary data.</text>
</comment>
<feature type="non-terminal residue" evidence="2">
    <location>
        <position position="1"/>
    </location>
</feature>
<dbReference type="InterPro" id="IPR003439">
    <property type="entry name" value="ABC_transporter-like_ATP-bd"/>
</dbReference>
<dbReference type="InterPro" id="IPR051921">
    <property type="entry name" value="ABC_osmolyte_uptake_ATP-bind"/>
</dbReference>
<accession>X1GX34</accession>
<dbReference type="InterPro" id="IPR027417">
    <property type="entry name" value="P-loop_NTPase"/>
</dbReference>
<dbReference type="Gene3D" id="3.40.50.300">
    <property type="entry name" value="P-loop containing nucleotide triphosphate hydrolases"/>
    <property type="match status" value="1"/>
</dbReference>
<dbReference type="GO" id="GO:0016887">
    <property type="term" value="F:ATP hydrolysis activity"/>
    <property type="evidence" value="ECO:0007669"/>
    <property type="project" value="InterPro"/>
</dbReference>
<dbReference type="PROSITE" id="PS50893">
    <property type="entry name" value="ABC_TRANSPORTER_2"/>
    <property type="match status" value="1"/>
</dbReference>
<organism evidence="2">
    <name type="scientific">marine sediment metagenome</name>
    <dbReference type="NCBI Taxonomy" id="412755"/>
    <lineage>
        <taxon>unclassified sequences</taxon>
        <taxon>metagenomes</taxon>
        <taxon>ecological metagenomes</taxon>
    </lineage>
</organism>
<sequence>NICSIPRRRVLSNITFGLEIQKKPKEYQRKKALEMLELVGLKEWSDSYPSELSGGMKQRIGLARALATEAKILLMDEPFSALDPLIRLRMQEELLKLQNKLKRTVFFVTHDLDEALRLGGRIAIMEEGGIVQVGSPEEIIINPRTEYVANFVKNADPSGVLTAAKMIDSATKASFVSSKRYLLDHKTNLTLELDEDSHPIRAYIENQPLLIKSYPNIGEGETNLILVPENTVLRDIMKAKVCCDFPLVVVSREKKFKGIITEKDILKTLLMKGKEKDLGSQNV</sequence>
<evidence type="ECO:0000259" key="1">
    <source>
        <dbReference type="PROSITE" id="PS50893"/>
    </source>
</evidence>
<reference evidence="2" key="1">
    <citation type="journal article" date="2014" name="Front. Microbiol.">
        <title>High frequency of phylogenetically diverse reductive dehalogenase-homologous genes in deep subseafloor sedimentary metagenomes.</title>
        <authorList>
            <person name="Kawai M."/>
            <person name="Futagami T."/>
            <person name="Toyoda A."/>
            <person name="Takaki Y."/>
            <person name="Nishi S."/>
            <person name="Hori S."/>
            <person name="Arai W."/>
            <person name="Tsubouchi T."/>
            <person name="Morono Y."/>
            <person name="Uchiyama I."/>
            <person name="Ito T."/>
            <person name="Fujiyama A."/>
            <person name="Inagaki F."/>
            <person name="Takami H."/>
        </authorList>
    </citation>
    <scope>NUCLEOTIDE SEQUENCE</scope>
    <source>
        <strain evidence="2">Expedition CK06-06</strain>
    </source>
</reference>
<dbReference type="EMBL" id="BARU01017737">
    <property type="protein sequence ID" value="GAH61732.1"/>
    <property type="molecule type" value="Genomic_DNA"/>
</dbReference>
<gene>
    <name evidence="2" type="ORF">S03H2_29390</name>
</gene>
<dbReference type="Pfam" id="PF00005">
    <property type="entry name" value="ABC_tran"/>
    <property type="match status" value="1"/>
</dbReference>
<dbReference type="PANTHER" id="PTHR43869">
    <property type="entry name" value="GLYCINE BETAINE/PROLINE BETAINE TRANSPORT SYSTEM ATP-BINDING PROTEIN PROV"/>
    <property type="match status" value="1"/>
</dbReference>
<evidence type="ECO:0000313" key="2">
    <source>
        <dbReference type="EMBL" id="GAH61732.1"/>
    </source>
</evidence>
<dbReference type="InterPro" id="IPR017871">
    <property type="entry name" value="ABC_transporter-like_CS"/>
</dbReference>